<keyword evidence="4" id="KW-0067">ATP-binding</keyword>
<evidence type="ECO:0000313" key="9">
    <source>
        <dbReference type="Proteomes" id="UP000271256"/>
    </source>
</evidence>
<dbReference type="InterPro" id="IPR042099">
    <property type="entry name" value="ANL_N_sf"/>
</dbReference>
<organism evidence="8 9">
    <name type="scientific">Desulfofundulus salinus</name>
    <dbReference type="NCBI Taxonomy" id="2419843"/>
    <lineage>
        <taxon>Bacteria</taxon>
        <taxon>Bacillati</taxon>
        <taxon>Bacillota</taxon>
        <taxon>Clostridia</taxon>
        <taxon>Eubacteriales</taxon>
        <taxon>Peptococcaceae</taxon>
        <taxon>Desulfofundulus</taxon>
    </lineage>
</organism>
<dbReference type="InterPro" id="IPR045851">
    <property type="entry name" value="AMP-bd_C_sf"/>
</dbReference>
<dbReference type="Pfam" id="PF00501">
    <property type="entry name" value="AMP-binding"/>
    <property type="match status" value="1"/>
</dbReference>
<feature type="domain" description="AMP-dependent synthetase/ligase" evidence="6">
    <location>
        <begin position="59"/>
        <end position="407"/>
    </location>
</feature>
<proteinExistence type="predicted"/>
<evidence type="ECO:0000256" key="3">
    <source>
        <dbReference type="ARBA" id="ARBA00022741"/>
    </source>
</evidence>
<dbReference type="Pfam" id="PF13193">
    <property type="entry name" value="AMP-binding_C"/>
    <property type="match status" value="1"/>
</dbReference>
<dbReference type="Gene3D" id="3.40.50.12780">
    <property type="entry name" value="N-terminal domain of ligase-like"/>
    <property type="match status" value="1"/>
</dbReference>
<dbReference type="GO" id="GO:0003987">
    <property type="term" value="F:acetate-CoA ligase activity"/>
    <property type="evidence" value="ECO:0007669"/>
    <property type="project" value="UniProtKB-EC"/>
</dbReference>
<feature type="domain" description="AMP-binding enzyme C-terminal" evidence="7">
    <location>
        <begin position="469"/>
        <end position="546"/>
    </location>
</feature>
<dbReference type="InterPro" id="IPR000873">
    <property type="entry name" value="AMP-dep_synth/lig_dom"/>
</dbReference>
<evidence type="ECO:0000256" key="4">
    <source>
        <dbReference type="ARBA" id="ARBA00022840"/>
    </source>
</evidence>
<dbReference type="GO" id="GO:0006085">
    <property type="term" value="P:acetyl-CoA biosynthetic process"/>
    <property type="evidence" value="ECO:0007669"/>
    <property type="project" value="TreeGrafter"/>
</dbReference>
<sequence>MLMKFIPALLGEHNLKDYARAREEFDFQNVEKEFSWYATGRVNIVYEAVDRQVEERGLGQQVALYFESGDRQEEYTFGRLQSEAARFAAFLKKYGLQKGDRLGIFMPRSPELYISFLGAARLGVVVVPLFEAFMAEALKDRLGDCGAVAVVTTPELYPRLPLEQLPALKHVFVVGENVPAGTVDWHKEMSLVTETPPMEWVGREHPLFILYASGADGKARGLVHVHNIMVGLLITARWVHDLRPGDVYWCTADPGWITGIAYGFLAPWLLGIPVVVRGGRFNAEDWCATLAKYRVSVWYSAPTAFRMIMSGGEELLSRYDLSRLRHVLSVGEPLTEEVMEWSLAKLGQPIYDTWWMSETGMNMICNYRCMPIKFGSIGLPFPGIEAAVVDDEGRELPPGKIGNLAIRAGWPAQFRAVWNDPARYEEYFRYKPWFMSGDAAYRDEDGYFYFQGRLDGVINTSGERVGPAEVESKLEEHPAVARAGVAGKPDKLRGEIVKAFIVLNPGYTWSDELAAELREFVKTGLAAHAAPREFEVKESIPLTRDGRVDRRVLREWVLGLSED</sequence>
<keyword evidence="9" id="KW-1185">Reference proteome</keyword>
<comment type="caution">
    <text evidence="8">The sequence shown here is derived from an EMBL/GenBank/DDBJ whole genome shotgun (WGS) entry which is preliminary data.</text>
</comment>
<gene>
    <name evidence="8" type="primary">acsA</name>
    <name evidence="8" type="ORF">D7024_06805</name>
</gene>
<dbReference type="GO" id="GO:0005524">
    <property type="term" value="F:ATP binding"/>
    <property type="evidence" value="ECO:0007669"/>
    <property type="project" value="UniProtKB-KW"/>
</dbReference>
<dbReference type="Gene3D" id="3.30.300.30">
    <property type="match status" value="1"/>
</dbReference>
<dbReference type="SUPFAM" id="SSF56801">
    <property type="entry name" value="Acetyl-CoA synthetase-like"/>
    <property type="match status" value="1"/>
</dbReference>
<dbReference type="AlphaFoldDB" id="A0A494X5R1"/>
<dbReference type="EC" id="6.2.1.1" evidence="1"/>
<keyword evidence="2 8" id="KW-0436">Ligase</keyword>
<evidence type="ECO:0000259" key="7">
    <source>
        <dbReference type="Pfam" id="PF13193"/>
    </source>
</evidence>
<reference evidence="8 9" key="1">
    <citation type="submission" date="2018-10" db="EMBL/GenBank/DDBJ databases">
        <authorList>
            <person name="Grouzdev D.S."/>
            <person name="Krutkina M.S."/>
            <person name="Tourova T.P."/>
            <person name="Nazina T.N."/>
        </authorList>
    </citation>
    <scope>NUCLEOTIDE SEQUENCE [LARGE SCALE GENOMIC DNA]</scope>
    <source>
        <strain evidence="8 9">435</strain>
    </source>
</reference>
<dbReference type="PANTHER" id="PTHR24095">
    <property type="entry name" value="ACETYL-COENZYME A SYNTHETASE"/>
    <property type="match status" value="1"/>
</dbReference>
<evidence type="ECO:0000256" key="2">
    <source>
        <dbReference type="ARBA" id="ARBA00022598"/>
    </source>
</evidence>
<protein>
    <recommendedName>
        <fullName evidence="1">acetate--CoA ligase</fullName>
        <ecNumber evidence="1">6.2.1.1</ecNumber>
    </recommendedName>
</protein>
<dbReference type="EMBL" id="RBWE01000001">
    <property type="protein sequence ID" value="RKO68114.1"/>
    <property type="molecule type" value="Genomic_DNA"/>
</dbReference>
<evidence type="ECO:0000256" key="5">
    <source>
        <dbReference type="ARBA" id="ARBA00022990"/>
    </source>
</evidence>
<keyword evidence="3" id="KW-0547">Nucleotide-binding</keyword>
<accession>A0A494X5R1</accession>
<dbReference type="OrthoDB" id="9778383at2"/>
<evidence type="ECO:0000313" key="8">
    <source>
        <dbReference type="EMBL" id="RKO68114.1"/>
    </source>
</evidence>
<dbReference type="InterPro" id="IPR025110">
    <property type="entry name" value="AMP-bd_C"/>
</dbReference>
<dbReference type="GO" id="GO:0005829">
    <property type="term" value="C:cytosol"/>
    <property type="evidence" value="ECO:0007669"/>
    <property type="project" value="TreeGrafter"/>
</dbReference>
<evidence type="ECO:0000259" key="6">
    <source>
        <dbReference type="Pfam" id="PF00501"/>
    </source>
</evidence>
<dbReference type="NCBIfam" id="NF003313">
    <property type="entry name" value="PRK04319.1"/>
    <property type="match status" value="1"/>
</dbReference>
<dbReference type="Proteomes" id="UP000271256">
    <property type="component" value="Unassembled WGS sequence"/>
</dbReference>
<keyword evidence="5" id="KW-0007">Acetylation</keyword>
<evidence type="ECO:0000256" key="1">
    <source>
        <dbReference type="ARBA" id="ARBA00013275"/>
    </source>
</evidence>
<dbReference type="PANTHER" id="PTHR24095:SF14">
    <property type="entry name" value="ACETYL-COENZYME A SYNTHETASE 1"/>
    <property type="match status" value="1"/>
</dbReference>
<name>A0A494X5R1_9FIRM</name>